<dbReference type="AlphaFoldDB" id="A0AAN3ABF7"/>
<evidence type="ECO:0000313" key="1">
    <source>
        <dbReference type="EMBL" id="EDO13469.1"/>
    </source>
</evidence>
<accession>A0AAN3ABF7</accession>
<dbReference type="EMBL" id="AAXF02000038">
    <property type="protein sequence ID" value="EDO13469.1"/>
    <property type="molecule type" value="Genomic_DNA"/>
</dbReference>
<reference evidence="1 2" key="1">
    <citation type="submission" date="2007-03" db="EMBL/GenBank/DDBJ databases">
        <authorList>
            <person name="Fulton L."/>
            <person name="Clifton S."/>
            <person name="Fulton B."/>
            <person name="Xu J."/>
            <person name="Minx P."/>
            <person name="Pepin K.H."/>
            <person name="Johnson M."/>
            <person name="Thiruvilangam P."/>
            <person name="Bhonagiri V."/>
            <person name="Nash W.E."/>
            <person name="Mardis E.R."/>
            <person name="Wilson R.K."/>
        </authorList>
    </citation>
    <scope>NUCLEOTIDE SEQUENCE [LARGE SCALE GENOMIC DNA]</scope>
    <source>
        <strain evidence="2">ATCC 8483 / DSM 1896 / JCM 5824 / BCRC 10623 / CCUG 4943 / NCTC 11153</strain>
    </source>
</reference>
<evidence type="ECO:0000313" key="2">
    <source>
        <dbReference type="Proteomes" id="UP000005475"/>
    </source>
</evidence>
<name>A0AAN3ABF7_BACO1</name>
<dbReference type="Proteomes" id="UP000005475">
    <property type="component" value="Unassembled WGS sequence"/>
</dbReference>
<proteinExistence type="predicted"/>
<reference evidence="2" key="2">
    <citation type="submission" date="2007-04" db="EMBL/GenBank/DDBJ databases">
        <title>Draft genome sequence of Bacteroides ovatus (ATCC 8483).</title>
        <authorList>
            <person name="Sudarsanam P."/>
            <person name="Ley R."/>
            <person name="Guruge J."/>
            <person name="Turnbaugh P.J."/>
            <person name="Mahowald M."/>
            <person name="Liep D."/>
            <person name="Gordon J."/>
        </authorList>
    </citation>
    <scope>NUCLEOTIDE SEQUENCE [LARGE SCALE GENOMIC DNA]</scope>
    <source>
        <strain evidence="2">ATCC 8483 / DSM 1896 / JCM 5824 / BCRC 10623 / CCUG 4943 / NCTC 11153</strain>
    </source>
</reference>
<comment type="caution">
    <text evidence="1">The sequence shown here is derived from an EMBL/GenBank/DDBJ whole genome shotgun (WGS) entry which is preliminary data.</text>
</comment>
<organism evidence="1 2">
    <name type="scientific">Bacteroides ovatus (strain ATCC 8483 / DSM 1896 / JCM 5824 / BCRC 10623 / CCUG 4943 / NCTC 11153)</name>
    <dbReference type="NCBI Taxonomy" id="411476"/>
    <lineage>
        <taxon>Bacteria</taxon>
        <taxon>Pseudomonadati</taxon>
        <taxon>Bacteroidota</taxon>
        <taxon>Bacteroidia</taxon>
        <taxon>Bacteroidales</taxon>
        <taxon>Bacteroidaceae</taxon>
        <taxon>Bacteroides</taxon>
    </lineage>
</organism>
<protein>
    <submittedName>
        <fullName evidence="1">Uncharacterized protein</fullName>
    </submittedName>
</protein>
<gene>
    <name evidence="1" type="ORF">BACOVA_00822</name>
</gene>
<sequence length="35" mass="3738">MIIKFGGGQYGISIHIAMKIVYSIFSGKLSGLPLP</sequence>